<proteinExistence type="predicted"/>
<dbReference type="STRING" id="1579979.WM2015_2523"/>
<dbReference type="Proteomes" id="UP000066624">
    <property type="component" value="Chromosome"/>
</dbReference>
<dbReference type="AlphaFoldDB" id="A0A0K0XZ32"/>
<reference evidence="1 2" key="1">
    <citation type="submission" date="2015-07" db="EMBL/GenBank/DDBJ databases">
        <authorList>
            <person name="Noorani M."/>
        </authorList>
    </citation>
    <scope>NUCLEOTIDE SEQUENCE [LARGE SCALE GENOMIC DNA]</scope>
    <source>
        <strain evidence="1 2">KCTC 42284</strain>
    </source>
</reference>
<protein>
    <submittedName>
        <fullName evidence="1">Uncharacterized protein</fullName>
    </submittedName>
</protein>
<evidence type="ECO:0000313" key="2">
    <source>
        <dbReference type="Proteomes" id="UP000066624"/>
    </source>
</evidence>
<dbReference type="KEGG" id="wma:WM2015_2523"/>
<evidence type="ECO:0000313" key="1">
    <source>
        <dbReference type="EMBL" id="AKS42881.1"/>
    </source>
</evidence>
<dbReference type="NCBIfam" id="NF041518">
    <property type="entry name" value="choice_anch_Q"/>
    <property type="match status" value="1"/>
</dbReference>
<sequence>MHKLKPVTRALLGLGLIAGLCTQAPAATFEVSSTADAGPGSLRDAVAQANANPGADSITFVDGLGTITLLTPLVSTDELQILGGSSGQTLSGGNQTRILSVPNDGDSLALSDLRLTNGRTTTDGDPGNPCTASDGRGGALCSNAATFLTRITVENSTTLGAQAHGGGLYLASGASLDDSIVRNNTTQGDAANGGGVAADELMFVHNSLIQNNEAIAVNARGGGLYMPSGTDFEMRYSAVIANVSGGSAGGLRVSRTLMENSTVANNNAVVGGGMDLDVSINLGGDPGTPIIRNSTIVDNFDSDPVSTSGGGLRVLYFQTDYTARLESVLLAGNFGPSGNLNVVGVAGNPDLNTAEVTLDVLFSQIGNGAAVINGIDQNNLFDTSAQLLPLGDRGCAAMAGAPGTRLCVPVHEVQASSPALDAGSNPGNLEWDQRGEGFPRVVGGQADIGAFESGLSGAPTVPAVGVPVLDPQGLGLMILLMALIGLVVIGRAGRG</sequence>
<dbReference type="EMBL" id="CP012154">
    <property type="protein sequence ID" value="AKS42881.1"/>
    <property type="molecule type" value="Genomic_DNA"/>
</dbReference>
<dbReference type="OrthoDB" id="5762010at2"/>
<accession>A0A0K0XZ32</accession>
<name>A0A0K0XZ32_9GAMM</name>
<dbReference type="RefSeq" id="WP_049726407.1">
    <property type="nucleotide sequence ID" value="NZ_CP012154.1"/>
</dbReference>
<gene>
    <name evidence="1" type="ORF">WM2015_2523</name>
</gene>
<dbReference type="SUPFAM" id="SSF51126">
    <property type="entry name" value="Pectin lyase-like"/>
    <property type="match status" value="1"/>
</dbReference>
<organism evidence="1 2">
    <name type="scientific">Wenzhouxiangella marina</name>
    <dbReference type="NCBI Taxonomy" id="1579979"/>
    <lineage>
        <taxon>Bacteria</taxon>
        <taxon>Pseudomonadati</taxon>
        <taxon>Pseudomonadota</taxon>
        <taxon>Gammaproteobacteria</taxon>
        <taxon>Chromatiales</taxon>
        <taxon>Wenzhouxiangellaceae</taxon>
        <taxon>Wenzhouxiangella</taxon>
    </lineage>
</organism>
<dbReference type="InterPro" id="IPR059226">
    <property type="entry name" value="Choice_anch_Q_dom"/>
</dbReference>
<keyword evidence="2" id="KW-1185">Reference proteome</keyword>
<dbReference type="InterPro" id="IPR011050">
    <property type="entry name" value="Pectin_lyase_fold/virulence"/>
</dbReference>